<keyword evidence="7 9" id="KW-0652">Protein synthesis inhibitor</keyword>
<evidence type="ECO:0000256" key="6">
    <source>
        <dbReference type="ARBA" id="ARBA00022821"/>
    </source>
</evidence>
<keyword evidence="5 9" id="KW-0378">Hydrolase</keyword>
<comment type="similarity">
    <text evidence="2">Belongs to the ribosome-inactivating protein family. Type 1 RIP subfamily.</text>
</comment>
<protein>
    <recommendedName>
        <fullName evidence="3">rRNA N-glycosylase</fullName>
        <ecNumber evidence="3">3.2.2.22</ecNumber>
    </recommendedName>
    <alternativeName>
        <fullName evidence="8">rRNA N-glycosidase</fullName>
    </alternativeName>
</protein>
<dbReference type="EnsemblPlants" id="AET5Gv20004400.5">
    <property type="protein sequence ID" value="AET5Gv20004400.5"/>
    <property type="gene ID" value="AET5Gv20004400"/>
</dbReference>
<evidence type="ECO:0000256" key="9">
    <source>
        <dbReference type="RuleBase" id="RU004915"/>
    </source>
</evidence>
<dbReference type="KEGG" id="ats:109757537"/>
<dbReference type="RefSeq" id="XP_040244565.1">
    <property type="nucleotide sequence ID" value="XM_040388631.3"/>
</dbReference>
<sequence>MAWAPSCSCTTGMMMATTFSRCAPPAMGARRTSPTTVHLRPSPASPTSWSKTAVGDRALVSTTTKRRTVPPACNNKPGPSGQAPTSKKDLSFDINLTAEDDDHFKKNFLEPMRDRLSDPEGPTVDILDPDSGNVVHIPRLPPQVRDNPAPELMNLTLHLGEEARVTLSVQTDNLYVVGFRNGEGKAFEFTHYNPDGTPREGYRMIPGSTNLGYSGSYAGGNGMGGLSQQQNIFDRETIRGAIWGLDSHDGKDNQRAKKYLRTLIVNFIESVRLEIIAKRAASQMGINPSQASDDRQLHGWEIHLIRNWGYLSETSLLLQGIHNLGALVLGMVLTKTVVASTPKKRLRRSVNDAGLYNRDKDNYQEVGPGGKADLGCPPRPISGADDFVIDVDLMDHYTLFGSDRKVALDQVAWNSRDTLSGDYNNILKVPVRGEHGRMEVWYAVLTNAVMDTVKVVLLDSGNRFFNSNVYGRVNATTKLASGEELPYTLLSKQANQSHTTRHHESVPLQRNLISAQLGAELHISADLWDYNKLVFSDDQIVVGSVVFVPRHAGTTDKADINGPCGKVRVEVTWSTSYSYKSMKDEEPKSSPPFIHDDL</sequence>
<evidence type="ECO:0000256" key="5">
    <source>
        <dbReference type="ARBA" id="ARBA00022801"/>
    </source>
</evidence>
<organism evidence="12 13">
    <name type="scientific">Aegilops tauschii subsp. strangulata</name>
    <name type="common">Goatgrass</name>
    <dbReference type="NCBI Taxonomy" id="200361"/>
    <lineage>
        <taxon>Eukaryota</taxon>
        <taxon>Viridiplantae</taxon>
        <taxon>Streptophyta</taxon>
        <taxon>Embryophyta</taxon>
        <taxon>Tracheophyta</taxon>
        <taxon>Spermatophyta</taxon>
        <taxon>Magnoliopsida</taxon>
        <taxon>Liliopsida</taxon>
        <taxon>Poales</taxon>
        <taxon>Poaceae</taxon>
        <taxon>BOP clade</taxon>
        <taxon>Pooideae</taxon>
        <taxon>Triticodae</taxon>
        <taxon>Triticeae</taxon>
        <taxon>Triticinae</taxon>
        <taxon>Aegilops</taxon>
    </lineage>
</organism>
<dbReference type="GO" id="GO:0006952">
    <property type="term" value="P:defense response"/>
    <property type="evidence" value="ECO:0007669"/>
    <property type="project" value="UniProtKB-KW"/>
</dbReference>
<evidence type="ECO:0000256" key="10">
    <source>
        <dbReference type="SAM" id="MobiDB-lite"/>
    </source>
</evidence>
<dbReference type="Proteomes" id="UP000015105">
    <property type="component" value="Chromosome 5D"/>
</dbReference>
<dbReference type="STRING" id="200361.A0A453JEZ3"/>
<dbReference type="GO" id="GO:0017148">
    <property type="term" value="P:negative regulation of translation"/>
    <property type="evidence" value="ECO:0007669"/>
    <property type="project" value="UniProtKB-KW"/>
</dbReference>
<dbReference type="PANTHER" id="PTHR33453">
    <property type="match status" value="1"/>
</dbReference>
<dbReference type="RefSeq" id="XP_045084162.1">
    <property type="nucleotide sequence ID" value="XM_045228227.2"/>
</dbReference>
<comment type="catalytic activity">
    <reaction evidence="1 9">
        <text>Endohydrolysis of the N-glycosidic bond at one specific adenosine on the 28S rRNA.</text>
        <dbReference type="EC" id="3.2.2.22"/>
    </reaction>
</comment>
<dbReference type="EC" id="3.2.2.22" evidence="3"/>
<dbReference type="RefSeq" id="XP_045084161.1">
    <property type="nucleotide sequence ID" value="XM_045228226.2"/>
</dbReference>
<feature type="region of interest" description="Disordered" evidence="10">
    <location>
        <begin position="63"/>
        <end position="88"/>
    </location>
</feature>
<dbReference type="InterPro" id="IPR036041">
    <property type="entry name" value="Ribosome-inact_prot_sf"/>
</dbReference>
<evidence type="ECO:0000256" key="4">
    <source>
        <dbReference type="ARBA" id="ARBA00022656"/>
    </source>
</evidence>
<evidence type="ECO:0000256" key="7">
    <source>
        <dbReference type="ARBA" id="ARBA00023193"/>
    </source>
</evidence>
<feature type="domain" description="DUF6598" evidence="11">
    <location>
        <begin position="355"/>
        <end position="571"/>
    </location>
</feature>
<dbReference type="GO" id="GO:0090729">
    <property type="term" value="F:toxin activity"/>
    <property type="evidence" value="ECO:0007669"/>
    <property type="project" value="UniProtKB-KW"/>
</dbReference>
<proteinExistence type="inferred from homology"/>
<dbReference type="Gramene" id="AET5Gv20004400.5">
    <property type="protein sequence ID" value="AET5Gv20004400.5"/>
    <property type="gene ID" value="AET5Gv20004400"/>
</dbReference>
<name>A0A453JEZ3_AEGTS</name>
<dbReference type="Gramene" id="AET5Gv20004400.1">
    <property type="protein sequence ID" value="AET5Gv20004400.1"/>
    <property type="gene ID" value="AET5Gv20004400"/>
</dbReference>
<keyword evidence="6 9" id="KW-0611">Plant defense</keyword>
<dbReference type="OrthoDB" id="618095at2759"/>
<reference evidence="13" key="2">
    <citation type="journal article" date="2017" name="Nat. Plants">
        <title>The Aegilops tauschii genome reveals multiple impacts of transposons.</title>
        <authorList>
            <person name="Zhao G."/>
            <person name="Zou C."/>
            <person name="Li K."/>
            <person name="Wang K."/>
            <person name="Li T."/>
            <person name="Gao L."/>
            <person name="Zhang X."/>
            <person name="Wang H."/>
            <person name="Yang Z."/>
            <person name="Liu X."/>
            <person name="Jiang W."/>
            <person name="Mao L."/>
            <person name="Kong X."/>
            <person name="Jiao Y."/>
            <person name="Jia J."/>
        </authorList>
    </citation>
    <scope>NUCLEOTIDE SEQUENCE [LARGE SCALE GENOMIC DNA]</scope>
    <source>
        <strain evidence="13">cv. AL8/78</strain>
    </source>
</reference>
<dbReference type="AlphaFoldDB" id="A0A453JEZ3"/>
<evidence type="ECO:0000256" key="3">
    <source>
        <dbReference type="ARBA" id="ARBA00012001"/>
    </source>
</evidence>
<dbReference type="GO" id="GO:0030598">
    <property type="term" value="F:rRNA N-glycosylase activity"/>
    <property type="evidence" value="ECO:0007669"/>
    <property type="project" value="UniProtKB-EC"/>
</dbReference>
<reference evidence="12" key="5">
    <citation type="journal article" date="2021" name="G3 (Bethesda)">
        <title>Aegilops tauschii genome assembly Aet v5.0 features greater sequence contiguity and improved annotation.</title>
        <authorList>
            <person name="Wang L."/>
            <person name="Zhu T."/>
            <person name="Rodriguez J.C."/>
            <person name="Deal K.R."/>
            <person name="Dubcovsky J."/>
            <person name="McGuire P.E."/>
            <person name="Lux T."/>
            <person name="Spannagl M."/>
            <person name="Mayer K.F.X."/>
            <person name="Baldrich P."/>
            <person name="Meyers B.C."/>
            <person name="Huo N."/>
            <person name="Gu Y.Q."/>
            <person name="Zhou H."/>
            <person name="Devos K.M."/>
            <person name="Bennetzen J.L."/>
            <person name="Unver T."/>
            <person name="Budak H."/>
            <person name="Gulick P.J."/>
            <person name="Galiba G."/>
            <person name="Kalapos B."/>
            <person name="Nelson D.R."/>
            <person name="Li P."/>
            <person name="You F.M."/>
            <person name="Luo M.C."/>
            <person name="Dvorak J."/>
        </authorList>
    </citation>
    <scope>NUCLEOTIDE SEQUENCE [LARGE SCALE GENOMIC DNA]</scope>
    <source>
        <strain evidence="12">cv. AL8/78</strain>
    </source>
</reference>
<dbReference type="Pfam" id="PF00161">
    <property type="entry name" value="RIP"/>
    <property type="match status" value="1"/>
</dbReference>
<reference evidence="13" key="1">
    <citation type="journal article" date="2014" name="Science">
        <title>Ancient hybridizations among the ancestral genomes of bread wheat.</title>
        <authorList>
            <consortium name="International Wheat Genome Sequencing Consortium,"/>
            <person name="Marcussen T."/>
            <person name="Sandve S.R."/>
            <person name="Heier L."/>
            <person name="Spannagl M."/>
            <person name="Pfeifer M."/>
            <person name="Jakobsen K.S."/>
            <person name="Wulff B.B."/>
            <person name="Steuernagel B."/>
            <person name="Mayer K.F."/>
            <person name="Olsen O.A."/>
        </authorList>
    </citation>
    <scope>NUCLEOTIDE SEQUENCE [LARGE SCALE GENOMIC DNA]</scope>
    <source>
        <strain evidence="13">cv. AL8/78</strain>
    </source>
</reference>
<reference evidence="12" key="4">
    <citation type="submission" date="2019-03" db="UniProtKB">
        <authorList>
            <consortium name="EnsemblPlants"/>
        </authorList>
    </citation>
    <scope>IDENTIFICATION</scope>
</reference>
<dbReference type="PANTHER" id="PTHR33453:SF9">
    <property type="entry name" value="ALBUMIN B-32"/>
    <property type="match status" value="1"/>
</dbReference>
<dbReference type="Gramene" id="AET5Gv20004400.4">
    <property type="protein sequence ID" value="AET5Gv20004400.4"/>
    <property type="gene ID" value="AET5Gv20004400"/>
</dbReference>
<feature type="region of interest" description="Disordered" evidence="10">
    <location>
        <begin position="26"/>
        <end position="51"/>
    </location>
</feature>
<dbReference type="EnsemblPlants" id="AET5Gv20004400.2">
    <property type="protein sequence ID" value="AET5Gv20004400.2"/>
    <property type="gene ID" value="AET5Gv20004400"/>
</dbReference>
<dbReference type="Gramene" id="AET5Gv20004400.2">
    <property type="protein sequence ID" value="AET5Gv20004400.2"/>
    <property type="gene ID" value="AET5Gv20004400"/>
</dbReference>
<dbReference type="EnsemblPlants" id="AET5Gv20004400.1">
    <property type="protein sequence ID" value="AET5Gv20004400.1"/>
    <property type="gene ID" value="AET5Gv20004400"/>
</dbReference>
<keyword evidence="13" id="KW-1185">Reference proteome</keyword>
<dbReference type="InterPro" id="IPR046533">
    <property type="entry name" value="DUF6598"/>
</dbReference>
<evidence type="ECO:0000256" key="1">
    <source>
        <dbReference type="ARBA" id="ARBA00000237"/>
    </source>
</evidence>
<accession>A0A453JEZ3</accession>
<dbReference type="InterPro" id="IPR016138">
    <property type="entry name" value="Ribosome_inactivat_prot_sub1"/>
</dbReference>
<evidence type="ECO:0000256" key="2">
    <source>
        <dbReference type="ARBA" id="ARBA00008544"/>
    </source>
</evidence>
<dbReference type="GeneID" id="109757537"/>
<dbReference type="SUPFAM" id="SSF56371">
    <property type="entry name" value="Ribosome inactivating proteins (RIP)"/>
    <property type="match status" value="1"/>
</dbReference>
<keyword evidence="4 9" id="KW-0800">Toxin</keyword>
<evidence type="ECO:0000313" key="12">
    <source>
        <dbReference type="EnsemblPlants" id="AET5Gv20004400.2"/>
    </source>
</evidence>
<dbReference type="InterPro" id="IPR001574">
    <property type="entry name" value="Ribosome_inactivat_prot"/>
</dbReference>
<evidence type="ECO:0000259" key="11">
    <source>
        <dbReference type="Pfam" id="PF20241"/>
    </source>
</evidence>
<evidence type="ECO:0000313" key="13">
    <source>
        <dbReference type="Proteomes" id="UP000015105"/>
    </source>
</evidence>
<dbReference type="Pfam" id="PF20241">
    <property type="entry name" value="DUF6598"/>
    <property type="match status" value="1"/>
</dbReference>
<evidence type="ECO:0000256" key="8">
    <source>
        <dbReference type="ARBA" id="ARBA00030788"/>
    </source>
</evidence>
<dbReference type="EnsemblPlants" id="AET5Gv20004400.4">
    <property type="protein sequence ID" value="AET5Gv20004400.4"/>
    <property type="gene ID" value="AET5Gv20004400"/>
</dbReference>
<dbReference type="OMA" id="GMMMATR"/>
<reference evidence="12" key="3">
    <citation type="journal article" date="2017" name="Nature">
        <title>Genome sequence of the progenitor of the wheat D genome Aegilops tauschii.</title>
        <authorList>
            <person name="Luo M.C."/>
            <person name="Gu Y.Q."/>
            <person name="Puiu D."/>
            <person name="Wang H."/>
            <person name="Twardziok S.O."/>
            <person name="Deal K.R."/>
            <person name="Huo N."/>
            <person name="Zhu T."/>
            <person name="Wang L."/>
            <person name="Wang Y."/>
            <person name="McGuire P.E."/>
            <person name="Liu S."/>
            <person name="Long H."/>
            <person name="Ramasamy R.K."/>
            <person name="Rodriguez J.C."/>
            <person name="Van S.L."/>
            <person name="Yuan L."/>
            <person name="Wang Z."/>
            <person name="Xia Z."/>
            <person name="Xiao L."/>
            <person name="Anderson O.D."/>
            <person name="Ouyang S."/>
            <person name="Liang Y."/>
            <person name="Zimin A.V."/>
            <person name="Pertea G."/>
            <person name="Qi P."/>
            <person name="Bennetzen J.L."/>
            <person name="Dai X."/>
            <person name="Dawson M.W."/>
            <person name="Muller H.G."/>
            <person name="Kugler K."/>
            <person name="Rivarola-Duarte L."/>
            <person name="Spannagl M."/>
            <person name="Mayer K.F.X."/>
            <person name="Lu F.H."/>
            <person name="Bevan M.W."/>
            <person name="Leroy P."/>
            <person name="Li P."/>
            <person name="You F.M."/>
            <person name="Sun Q."/>
            <person name="Liu Z."/>
            <person name="Lyons E."/>
            <person name="Wicker T."/>
            <person name="Salzberg S.L."/>
            <person name="Devos K.M."/>
            <person name="Dvorak J."/>
        </authorList>
    </citation>
    <scope>NUCLEOTIDE SEQUENCE [LARGE SCALE GENOMIC DNA]</scope>
    <source>
        <strain evidence="12">cv. AL8/78</strain>
    </source>
</reference>
<dbReference type="Gene3D" id="3.40.420.10">
    <property type="entry name" value="Ricin (A subunit), domain 1"/>
    <property type="match status" value="1"/>
</dbReference>